<dbReference type="Proteomes" id="UP001234178">
    <property type="component" value="Unassembled WGS sequence"/>
</dbReference>
<proteinExistence type="predicted"/>
<evidence type="ECO:0000313" key="10">
    <source>
        <dbReference type="EMBL" id="KAK4022775.1"/>
    </source>
</evidence>
<protein>
    <recommendedName>
        <fullName evidence="9">Cadherin domain-containing protein</fullName>
    </recommendedName>
</protein>
<feature type="domain" description="Cadherin" evidence="9">
    <location>
        <begin position="482"/>
        <end position="534"/>
    </location>
</feature>
<gene>
    <name evidence="10" type="ORF">OUZ56_008223</name>
</gene>
<feature type="domain" description="Cadherin" evidence="9">
    <location>
        <begin position="377"/>
        <end position="481"/>
    </location>
</feature>
<name>A0ABR0ACB8_9CRUS</name>
<evidence type="ECO:0000256" key="2">
    <source>
        <dbReference type="ARBA" id="ARBA00022692"/>
    </source>
</evidence>
<dbReference type="InterPro" id="IPR050971">
    <property type="entry name" value="Cadherin-domain_protein"/>
</dbReference>
<dbReference type="CDD" id="cd11304">
    <property type="entry name" value="Cadherin_repeat"/>
    <property type="match status" value="6"/>
</dbReference>
<keyword evidence="7" id="KW-0472">Membrane</keyword>
<feature type="domain" description="Cadherin" evidence="9">
    <location>
        <begin position="11"/>
        <end position="66"/>
    </location>
</feature>
<dbReference type="PANTHER" id="PTHR24025">
    <property type="entry name" value="DESMOGLEIN FAMILY MEMBER"/>
    <property type="match status" value="1"/>
</dbReference>
<dbReference type="Gene3D" id="2.60.40.60">
    <property type="entry name" value="Cadherins"/>
    <property type="match status" value="6"/>
</dbReference>
<keyword evidence="5" id="KW-0130">Cell adhesion</keyword>
<accession>A0ABR0ACB8</accession>
<dbReference type="PANTHER" id="PTHR24025:SF23">
    <property type="entry name" value="NEURAL-CADHERIN"/>
    <property type="match status" value="1"/>
</dbReference>
<evidence type="ECO:0000256" key="1">
    <source>
        <dbReference type="ARBA" id="ARBA00004370"/>
    </source>
</evidence>
<dbReference type="InterPro" id="IPR020894">
    <property type="entry name" value="Cadherin_CS"/>
</dbReference>
<dbReference type="InterPro" id="IPR002126">
    <property type="entry name" value="Cadherin-like_dom"/>
</dbReference>
<organism evidence="10 11">
    <name type="scientific">Daphnia magna</name>
    <dbReference type="NCBI Taxonomy" id="35525"/>
    <lineage>
        <taxon>Eukaryota</taxon>
        <taxon>Metazoa</taxon>
        <taxon>Ecdysozoa</taxon>
        <taxon>Arthropoda</taxon>
        <taxon>Crustacea</taxon>
        <taxon>Branchiopoda</taxon>
        <taxon>Diplostraca</taxon>
        <taxon>Cladocera</taxon>
        <taxon>Anomopoda</taxon>
        <taxon>Daphniidae</taxon>
        <taxon>Daphnia</taxon>
    </lineage>
</organism>
<dbReference type="EMBL" id="JAOYFB010000037">
    <property type="protein sequence ID" value="KAK4022775.1"/>
    <property type="molecule type" value="Genomic_DNA"/>
</dbReference>
<keyword evidence="6" id="KW-1133">Transmembrane helix</keyword>
<dbReference type="PRINTS" id="PR00205">
    <property type="entry name" value="CADHERIN"/>
</dbReference>
<evidence type="ECO:0000256" key="7">
    <source>
        <dbReference type="ARBA" id="ARBA00023136"/>
    </source>
</evidence>
<evidence type="ECO:0000256" key="5">
    <source>
        <dbReference type="ARBA" id="ARBA00022889"/>
    </source>
</evidence>
<feature type="domain" description="Cadherin" evidence="9">
    <location>
        <begin position="67"/>
        <end position="170"/>
    </location>
</feature>
<keyword evidence="4 8" id="KW-0106">Calcium</keyword>
<evidence type="ECO:0000259" key="9">
    <source>
        <dbReference type="PROSITE" id="PS50268"/>
    </source>
</evidence>
<sequence>MGDGFGKYREFEVNPSSGEICISAALDHEKRNIYEFPILATDRGGLSTTAMVKIQVVDVNDNRPMFYPREYNVSLRERESVNSPVVVVVATDKDAGKYGAVRYAIVAGNEEGLFRVEMSSGEVFLMQPLTRARLAHRLNISATDGGGLRSAHDAEVLVTVIDSSHQPPIFENNRYLFSVREDAQRNSVIGTVSASSVTGSDSARYSIYSGDPNGYFSINPVTGTITTNTELDHETHPFVLLNVAAMTGEPPTFGHSQVNITIGDVNDNAPEFDTVVVKISVAENAELGTPIYAAHAHDDDSNDNGAVTYQLLTNPDGLFKIDPRQGFIMLTRKLDFETTQKYALVIGAQDKGTPPLRSNLTLNIEVQDVNDNPPAFEKDEYQVNVVESLAVNSQFLQVNAIDLDTGNNARLTYRVKEEALADVFGIFPNSGSLYLKKSLDREIRDRYTLTVVATDNGLPPGSAATTVNVFVNDANDNDPVFTRDVYQFTIEENLEKGALVGVVSATDKDLDANAALRYSLLPINSSFQLNSLTGTCRIFDIFVICPFRPIYVAFLDHHSNILPSATIDI</sequence>
<comment type="caution">
    <text evidence="10">The sequence shown here is derived from an EMBL/GenBank/DDBJ whole genome shotgun (WGS) entry which is preliminary data.</text>
</comment>
<dbReference type="SUPFAM" id="SSF49313">
    <property type="entry name" value="Cadherin-like"/>
    <property type="match status" value="6"/>
</dbReference>
<keyword evidence="2" id="KW-0812">Transmembrane</keyword>
<comment type="subcellular location">
    <subcellularLocation>
        <location evidence="1">Membrane</location>
    </subcellularLocation>
</comment>
<evidence type="ECO:0000313" key="11">
    <source>
        <dbReference type="Proteomes" id="UP001234178"/>
    </source>
</evidence>
<dbReference type="SMART" id="SM00112">
    <property type="entry name" value="CA"/>
    <property type="match status" value="5"/>
</dbReference>
<evidence type="ECO:0000256" key="4">
    <source>
        <dbReference type="ARBA" id="ARBA00022837"/>
    </source>
</evidence>
<dbReference type="PROSITE" id="PS50268">
    <property type="entry name" value="CADHERIN_2"/>
    <property type="match status" value="6"/>
</dbReference>
<reference evidence="10 11" key="1">
    <citation type="journal article" date="2023" name="Nucleic Acids Res.">
        <title>The hologenome of Daphnia magna reveals possible DNA methylation and microbiome-mediated evolution of the host genome.</title>
        <authorList>
            <person name="Chaturvedi A."/>
            <person name="Li X."/>
            <person name="Dhandapani V."/>
            <person name="Marshall H."/>
            <person name="Kissane S."/>
            <person name="Cuenca-Cambronero M."/>
            <person name="Asole G."/>
            <person name="Calvet F."/>
            <person name="Ruiz-Romero M."/>
            <person name="Marangio P."/>
            <person name="Guigo R."/>
            <person name="Rago D."/>
            <person name="Mirbahai L."/>
            <person name="Eastwood N."/>
            <person name="Colbourne J.K."/>
            <person name="Zhou J."/>
            <person name="Mallon E."/>
            <person name="Orsini L."/>
        </authorList>
    </citation>
    <scope>NUCLEOTIDE SEQUENCE [LARGE SCALE GENOMIC DNA]</scope>
    <source>
        <strain evidence="10">LRV0_1</strain>
    </source>
</reference>
<keyword evidence="11" id="KW-1185">Reference proteome</keyword>
<dbReference type="PROSITE" id="PS00232">
    <property type="entry name" value="CADHERIN_1"/>
    <property type="match status" value="3"/>
</dbReference>
<keyword evidence="3" id="KW-0677">Repeat</keyword>
<evidence type="ECO:0000256" key="3">
    <source>
        <dbReference type="ARBA" id="ARBA00022737"/>
    </source>
</evidence>
<evidence type="ECO:0000256" key="8">
    <source>
        <dbReference type="PROSITE-ProRule" id="PRU00043"/>
    </source>
</evidence>
<dbReference type="InterPro" id="IPR015919">
    <property type="entry name" value="Cadherin-like_sf"/>
</dbReference>
<feature type="domain" description="Cadherin" evidence="9">
    <location>
        <begin position="273"/>
        <end position="376"/>
    </location>
</feature>
<feature type="domain" description="Cadherin" evidence="9">
    <location>
        <begin position="171"/>
        <end position="272"/>
    </location>
</feature>
<evidence type="ECO:0000256" key="6">
    <source>
        <dbReference type="ARBA" id="ARBA00022989"/>
    </source>
</evidence>
<dbReference type="Pfam" id="PF00028">
    <property type="entry name" value="Cadherin"/>
    <property type="match status" value="5"/>
</dbReference>